<name>A0ABR2HGN7_9EUKA</name>
<evidence type="ECO:0000256" key="1">
    <source>
        <dbReference type="SAM" id="MobiDB-lite"/>
    </source>
</evidence>
<evidence type="ECO:0000313" key="3">
    <source>
        <dbReference type="Proteomes" id="UP001470230"/>
    </source>
</evidence>
<sequence length="1352" mass="159353">MQPPGLSIYFVIGSPPNQYFDSSRIGSYFPISTSLLINSISRLFFDLPDKNLQILGIGQKKDYTNLNHTNNKAYYQSEKEDFYTISADQNIKFKLFLDLNDLFQFLGDRIFKDSSKNILIILQDHGSLYHFNKLPHIRLLNLVSKSNKNFLIYDDSCNSGSIIDLFQKNQTLFTYVQEYNLKIQISDIANFYYFALFQSKMFKVFKNNISTFLPECINFISQLSNTLLEESFYNVIVEILNAIDKQNQNQDQEQKEYFLTPIDKDFFNKLINNSNFDIDKCIKLLNVTNRFSDLDSFITYLQNNNIKNIANLLMFDSYYSFTSETDKQFLKYYHIFTIDNYELFFNIEKQVFDVSKKKNTIIKTTKEKMILYEHIANFFYQYFSNNLVFFDCKSNVEFITSTSLDKTSLSYPSIITNSITKVFPNTPTFAYFIRNAFFIYGKHNIHFPYLEKNTYYNPTTKFFYFFPSYIYPKFEKPTGDAQLLLLSPKYHNHSKEDKTDYFFNPSPSLPNKIAAVRFLTHFVRDYLSKFQKEHYFPKLNFSCGLSIIPSNLLINFILLSIFPNTDAFPFDLKLNNENFLKVLKFANLVFQTHSMEASINKGRFEFTTFFSVVISSKIRYLFAKNLLLILKEPSNSLYLFSIKELEYARDFLQSKKLEKCTNASDESTVLFLNELFSDNLIDQYYSVTVPDEDKKKSEKLNDLHELKKSPEFNLQKMFLDLESSILNILPSNFFVFSSIYSYLLLKYHDNLDANPETDVKIIQKIFSELLEEEKFNKIEEKLNTFNSLADILQFCTNNIFECLQKTYNFLQLFYQYYYIVSFCKVSNKYKKSATYFNMFLKKVNEIPPDSIQIFFDSMTRKLKPFPLFCLPFIFFDSHSYSSYKLSLATFIKNFKSVEPTKNSEEFKKLPNSSSLFESNYFYSEQFRIQLSNLSLYSDLKIYIINNIDILSKFSNSKNNVSDFLSHPFFTNPFPPLNSFIFECEEISDCKNVLEFSIGTILETFIKQSISSFIDEFVLTTTTFLHSNIEKIIELKYTSSTDINDIQLFFSPNDENNVYINSIINNLNDLINNLSISKPDLAYKIVVNDDMHNNLVRLVYSVLEARFNDKVEIDPIVEQIPKYVEKFSDQSDWCDPTDGEFMALCSAIRFTVSPTDRFKERFYPKHSDNLSKEEENIKDNDYSPPNSPSNTSVKVGNYRNEFGDDDDDNKDAQLIQNPKYTKIIEEALDLSEIEVYHLRERYDVRTKKWTEIIWSIFYEFFNKKLEEIGLNFDKNNNYSQGNACIHCLINENSVIMDYLPQLENVKDLHEKEVWIGRFIYLHKEYEYQIKSAYVYALMSSYAFLDNYYTFGDF</sequence>
<organism evidence="2 3">
    <name type="scientific">Tritrichomonas musculus</name>
    <dbReference type="NCBI Taxonomy" id="1915356"/>
    <lineage>
        <taxon>Eukaryota</taxon>
        <taxon>Metamonada</taxon>
        <taxon>Parabasalia</taxon>
        <taxon>Tritrichomonadida</taxon>
        <taxon>Tritrichomonadidae</taxon>
        <taxon>Tritrichomonas</taxon>
    </lineage>
</organism>
<evidence type="ECO:0000313" key="2">
    <source>
        <dbReference type="EMBL" id="KAK8846989.1"/>
    </source>
</evidence>
<keyword evidence="3" id="KW-1185">Reference proteome</keyword>
<proteinExistence type="predicted"/>
<dbReference type="Proteomes" id="UP001470230">
    <property type="component" value="Unassembled WGS sequence"/>
</dbReference>
<feature type="compositionally biased region" description="Basic and acidic residues" evidence="1">
    <location>
        <begin position="1168"/>
        <end position="1180"/>
    </location>
</feature>
<protein>
    <recommendedName>
        <fullName evidence="4">Caspase family p20 domain-containing protein</fullName>
    </recommendedName>
</protein>
<dbReference type="EMBL" id="JAPFFF010000028">
    <property type="protein sequence ID" value="KAK8846989.1"/>
    <property type="molecule type" value="Genomic_DNA"/>
</dbReference>
<accession>A0ABR2HGN7</accession>
<feature type="region of interest" description="Disordered" evidence="1">
    <location>
        <begin position="1168"/>
        <end position="1210"/>
    </location>
</feature>
<comment type="caution">
    <text evidence="2">The sequence shown here is derived from an EMBL/GenBank/DDBJ whole genome shotgun (WGS) entry which is preliminary data.</text>
</comment>
<gene>
    <name evidence="2" type="ORF">M9Y10_019563</name>
</gene>
<reference evidence="2 3" key="1">
    <citation type="submission" date="2024-04" db="EMBL/GenBank/DDBJ databases">
        <title>Tritrichomonas musculus Genome.</title>
        <authorList>
            <person name="Alves-Ferreira E."/>
            <person name="Grigg M."/>
            <person name="Lorenzi H."/>
            <person name="Galac M."/>
        </authorList>
    </citation>
    <scope>NUCLEOTIDE SEQUENCE [LARGE SCALE GENOMIC DNA]</scope>
    <source>
        <strain evidence="2 3">EAF2021</strain>
    </source>
</reference>
<evidence type="ECO:0008006" key="4">
    <source>
        <dbReference type="Google" id="ProtNLM"/>
    </source>
</evidence>